<dbReference type="OrthoDB" id="6274069at2759"/>
<evidence type="ECO:0000259" key="1">
    <source>
        <dbReference type="Pfam" id="PF26215"/>
    </source>
</evidence>
<sequence>MKTLNNLYPGELEFTLCFNYDSLPFLDLRIFRNSEGFFNTDLFVKPTFKNLYLNYNSYHSKHFLENIAYGQALRIRTICSTKESAHKNLNTLKSNLIERGYPTSIVNEKVSKTCTIPRRTLLNRNRTKCARNFNAPPPPR</sequence>
<comment type="caution">
    <text evidence="2">The sequence shown here is derived from an EMBL/GenBank/DDBJ whole genome shotgun (WGS) entry which is preliminary data.</text>
</comment>
<organism evidence="2 3">
    <name type="scientific">Holothuria leucospilota</name>
    <name type="common">Black long sea cucumber</name>
    <name type="synonym">Mertensiothuria leucospilota</name>
    <dbReference type="NCBI Taxonomy" id="206669"/>
    <lineage>
        <taxon>Eukaryota</taxon>
        <taxon>Metazoa</taxon>
        <taxon>Echinodermata</taxon>
        <taxon>Eleutherozoa</taxon>
        <taxon>Echinozoa</taxon>
        <taxon>Holothuroidea</taxon>
        <taxon>Aspidochirotacea</taxon>
        <taxon>Aspidochirotida</taxon>
        <taxon>Holothuriidae</taxon>
        <taxon>Holothuria</taxon>
    </lineage>
</organism>
<feature type="domain" description="Helix-turn-helix" evidence="1">
    <location>
        <begin position="51"/>
        <end position="108"/>
    </location>
</feature>
<evidence type="ECO:0000313" key="2">
    <source>
        <dbReference type="EMBL" id="KAJ8051152.1"/>
    </source>
</evidence>
<name>A0A9Q1CSA2_HOLLE</name>
<proteinExistence type="predicted"/>
<dbReference type="PANTHER" id="PTHR21301:SF10">
    <property type="entry name" value="REVERSE TRANSCRIPTASE DOMAIN-CONTAINING PROTEIN"/>
    <property type="match status" value="1"/>
</dbReference>
<dbReference type="PANTHER" id="PTHR21301">
    <property type="entry name" value="REVERSE TRANSCRIPTASE"/>
    <property type="match status" value="1"/>
</dbReference>
<dbReference type="Proteomes" id="UP001152320">
    <property type="component" value="Chromosome 1"/>
</dbReference>
<dbReference type="InterPro" id="IPR058912">
    <property type="entry name" value="HTH_animal"/>
</dbReference>
<accession>A0A9Q1CSA2</accession>
<protein>
    <recommendedName>
        <fullName evidence="1">Helix-turn-helix domain-containing protein</fullName>
    </recommendedName>
</protein>
<dbReference type="AlphaFoldDB" id="A0A9Q1CSA2"/>
<gene>
    <name evidence="2" type="ORF">HOLleu_04614</name>
</gene>
<dbReference type="EMBL" id="JAIZAY010000001">
    <property type="protein sequence ID" value="KAJ8051152.1"/>
    <property type="molecule type" value="Genomic_DNA"/>
</dbReference>
<dbReference type="Pfam" id="PF26215">
    <property type="entry name" value="HTH_animal"/>
    <property type="match status" value="1"/>
</dbReference>
<reference evidence="2" key="1">
    <citation type="submission" date="2021-10" db="EMBL/GenBank/DDBJ databases">
        <title>Tropical sea cucumber genome reveals ecological adaptation and Cuvierian tubules defense mechanism.</title>
        <authorList>
            <person name="Chen T."/>
        </authorList>
    </citation>
    <scope>NUCLEOTIDE SEQUENCE</scope>
    <source>
        <strain evidence="2">Nanhai2018</strain>
        <tissue evidence="2">Muscle</tissue>
    </source>
</reference>
<evidence type="ECO:0000313" key="3">
    <source>
        <dbReference type="Proteomes" id="UP001152320"/>
    </source>
</evidence>
<keyword evidence="3" id="KW-1185">Reference proteome</keyword>